<protein>
    <submittedName>
        <fullName evidence="2">Transposase</fullName>
    </submittedName>
</protein>
<evidence type="ECO:0000313" key="2">
    <source>
        <dbReference type="EMBL" id="MDO9714684.1"/>
    </source>
</evidence>
<dbReference type="Pfam" id="PF01548">
    <property type="entry name" value="DEDD_Tnp_IS110"/>
    <property type="match status" value="1"/>
</dbReference>
<evidence type="ECO:0000313" key="3">
    <source>
        <dbReference type="Proteomes" id="UP001243009"/>
    </source>
</evidence>
<proteinExistence type="predicted"/>
<dbReference type="PANTHER" id="PTHR33055">
    <property type="entry name" value="TRANSPOSASE FOR INSERTION SEQUENCE ELEMENT IS1111A"/>
    <property type="match status" value="1"/>
</dbReference>
<evidence type="ECO:0000259" key="1">
    <source>
        <dbReference type="Pfam" id="PF01548"/>
    </source>
</evidence>
<dbReference type="RefSeq" id="WP_305109486.1">
    <property type="nucleotide sequence ID" value="NZ_JAUTWS010000467.1"/>
</dbReference>
<dbReference type="Proteomes" id="UP001243009">
    <property type="component" value="Unassembled WGS sequence"/>
</dbReference>
<sequence length="135" mass="14083">MDQPPTAPPVFVGIDVSKDRLDVHLRPSGQAFAVARDGPGLDQLLARLRAEPPALVVLEATGGFELTVAAAIAGAGLPLAVVNPRQIRDFARATGRLAKTDRLDAAAIALFAERVRPQPRPVPDAAAQALAELVA</sequence>
<keyword evidence="3" id="KW-1185">Reference proteome</keyword>
<dbReference type="PANTHER" id="PTHR33055:SF13">
    <property type="entry name" value="TRANSPOSASE"/>
    <property type="match status" value="1"/>
</dbReference>
<dbReference type="EMBL" id="JAUTWS010000467">
    <property type="protein sequence ID" value="MDO9714684.1"/>
    <property type="molecule type" value="Genomic_DNA"/>
</dbReference>
<comment type="caution">
    <text evidence="2">The sequence shown here is derived from an EMBL/GenBank/DDBJ whole genome shotgun (WGS) entry which is preliminary data.</text>
</comment>
<feature type="non-terminal residue" evidence="2">
    <location>
        <position position="135"/>
    </location>
</feature>
<name>A0ABT9EEP1_9PROT</name>
<gene>
    <name evidence="2" type="ORF">Q7A36_40825</name>
</gene>
<dbReference type="InterPro" id="IPR047650">
    <property type="entry name" value="Transpos_IS110"/>
</dbReference>
<feature type="domain" description="Transposase IS110-like N-terminal" evidence="1">
    <location>
        <begin position="12"/>
        <end position="134"/>
    </location>
</feature>
<reference evidence="2 3" key="1">
    <citation type="submission" date="2023-08" db="EMBL/GenBank/DDBJ databases">
        <title>The draft genome sequence of Paracraurococcus sp. LOR1-02.</title>
        <authorList>
            <person name="Kingkaew E."/>
            <person name="Tanasupawat S."/>
        </authorList>
    </citation>
    <scope>NUCLEOTIDE SEQUENCE [LARGE SCALE GENOMIC DNA]</scope>
    <source>
        <strain evidence="2 3">LOR1-02</strain>
    </source>
</reference>
<accession>A0ABT9EEP1</accession>
<organism evidence="2 3">
    <name type="scientific">Paracraurococcus lichenis</name>
    <dbReference type="NCBI Taxonomy" id="3064888"/>
    <lineage>
        <taxon>Bacteria</taxon>
        <taxon>Pseudomonadati</taxon>
        <taxon>Pseudomonadota</taxon>
        <taxon>Alphaproteobacteria</taxon>
        <taxon>Acetobacterales</taxon>
        <taxon>Roseomonadaceae</taxon>
        <taxon>Paracraurococcus</taxon>
    </lineage>
</organism>
<dbReference type="InterPro" id="IPR002525">
    <property type="entry name" value="Transp_IS110-like_N"/>
</dbReference>